<keyword evidence="1" id="KW-0732">Signal</keyword>
<keyword evidence="3" id="KW-1185">Reference proteome</keyword>
<dbReference type="PROSITE" id="PS51318">
    <property type="entry name" value="TAT"/>
    <property type="match status" value="1"/>
</dbReference>
<reference evidence="2" key="2">
    <citation type="submission" date="2020-09" db="EMBL/GenBank/DDBJ databases">
        <authorList>
            <person name="Sun Q."/>
            <person name="Ohkuma M."/>
        </authorList>
    </citation>
    <scope>NUCLEOTIDE SEQUENCE</scope>
    <source>
        <strain evidence="2">JCM 3302</strain>
    </source>
</reference>
<feature type="chain" id="PRO_5039456185" description="Secreted protein" evidence="1">
    <location>
        <begin position="39"/>
        <end position="199"/>
    </location>
</feature>
<proteinExistence type="predicted"/>
<gene>
    <name evidence="2" type="ORF">GCM10014715_05320</name>
</gene>
<sequence>MKTVPKPSRTARRSRLGRALLPAVLLAGLGLLAPGGQAAAQAADPAPVPDLVCRLDAEVNFSPPLGVLVREAQVTGYIGYRDCRSPDGAASELTDIVFHVQGTGRFGALPVPTFSVEGTGSGVWNTGEGGSLYFNGELKKGSPVPDRTVTSGPLAGDGINGLQIPVPRFDKIDPNGVAGFDVVGQVCFWNGEKGRCTAY</sequence>
<accession>A0A918ZIR9</accession>
<reference evidence="2" key="1">
    <citation type="journal article" date="2014" name="Int. J. Syst. Evol. Microbiol.">
        <title>Complete genome sequence of Corynebacterium casei LMG S-19264T (=DSM 44701T), isolated from a smear-ripened cheese.</title>
        <authorList>
            <consortium name="US DOE Joint Genome Institute (JGI-PGF)"/>
            <person name="Walter F."/>
            <person name="Albersmeier A."/>
            <person name="Kalinowski J."/>
            <person name="Ruckert C."/>
        </authorList>
    </citation>
    <scope>NUCLEOTIDE SEQUENCE</scope>
    <source>
        <strain evidence="2">JCM 3302</strain>
    </source>
</reference>
<feature type="signal peptide" evidence="1">
    <location>
        <begin position="1"/>
        <end position="38"/>
    </location>
</feature>
<evidence type="ECO:0000256" key="1">
    <source>
        <dbReference type="SAM" id="SignalP"/>
    </source>
</evidence>
<dbReference type="EMBL" id="BNBC01000002">
    <property type="protein sequence ID" value="GHE55415.1"/>
    <property type="molecule type" value="Genomic_DNA"/>
</dbReference>
<protein>
    <recommendedName>
        <fullName evidence="4">Secreted protein</fullName>
    </recommendedName>
</protein>
<name>A0A918ZIR9_9ACTN</name>
<comment type="caution">
    <text evidence="2">The sequence shown here is derived from an EMBL/GenBank/DDBJ whole genome shotgun (WGS) entry which is preliminary data.</text>
</comment>
<dbReference type="AlphaFoldDB" id="A0A918ZIR9"/>
<dbReference type="InterPro" id="IPR006311">
    <property type="entry name" value="TAT_signal"/>
</dbReference>
<dbReference type="Proteomes" id="UP000641386">
    <property type="component" value="Unassembled WGS sequence"/>
</dbReference>
<organism evidence="2 3">
    <name type="scientific">Streptomyces spiralis</name>
    <dbReference type="NCBI Taxonomy" id="66376"/>
    <lineage>
        <taxon>Bacteria</taxon>
        <taxon>Bacillati</taxon>
        <taxon>Actinomycetota</taxon>
        <taxon>Actinomycetes</taxon>
        <taxon>Kitasatosporales</taxon>
        <taxon>Streptomycetaceae</taxon>
        <taxon>Streptomyces</taxon>
    </lineage>
</organism>
<evidence type="ECO:0000313" key="3">
    <source>
        <dbReference type="Proteomes" id="UP000641386"/>
    </source>
</evidence>
<evidence type="ECO:0000313" key="2">
    <source>
        <dbReference type="EMBL" id="GHE55415.1"/>
    </source>
</evidence>
<evidence type="ECO:0008006" key="4">
    <source>
        <dbReference type="Google" id="ProtNLM"/>
    </source>
</evidence>